<feature type="region of interest" description="Disordered" evidence="1">
    <location>
        <begin position="55"/>
        <end position="106"/>
    </location>
</feature>
<sequence length="106" mass="11987">MRRSALSGLLEVFARPFRRRSRLSLRELRGSATPRRARFGTTDLGSRGVSFRLFEPGEGPRLADRGRAPEVRHLPPLDARLAADPAPRRRGPQPHRGNIFLHDNDN</sequence>
<dbReference type="RefSeq" id="WP_141725331.1">
    <property type="nucleotide sequence ID" value="NZ_FMHW01000002.1"/>
</dbReference>
<keyword evidence="3" id="KW-1185">Reference proteome</keyword>
<gene>
    <name evidence="2" type="ORF">GA0074692_3856</name>
</gene>
<feature type="compositionally biased region" description="Low complexity" evidence="1">
    <location>
        <begin position="76"/>
        <end position="85"/>
    </location>
</feature>
<protein>
    <submittedName>
        <fullName evidence="2">Uncharacterized protein</fullName>
    </submittedName>
</protein>
<reference evidence="3" key="1">
    <citation type="submission" date="2016-06" db="EMBL/GenBank/DDBJ databases">
        <authorList>
            <person name="Varghese N."/>
            <person name="Submissions Spin"/>
        </authorList>
    </citation>
    <scope>NUCLEOTIDE SEQUENCE [LARGE SCALE GENOMIC DNA]</scope>
    <source>
        <strain evidence="3">DSM 43817</strain>
    </source>
</reference>
<evidence type="ECO:0000313" key="3">
    <source>
        <dbReference type="Proteomes" id="UP000198959"/>
    </source>
</evidence>
<proteinExistence type="predicted"/>
<accession>A0A1C6SYA0</accession>
<dbReference type="STRING" id="145854.GA0074692_3856"/>
<dbReference type="AlphaFoldDB" id="A0A1C6SYA0"/>
<dbReference type="Proteomes" id="UP000198959">
    <property type="component" value="Unassembled WGS sequence"/>
</dbReference>
<evidence type="ECO:0000313" key="2">
    <source>
        <dbReference type="EMBL" id="SCL34536.1"/>
    </source>
</evidence>
<name>A0A1C6SYA0_9ACTN</name>
<dbReference type="EMBL" id="FMHW01000002">
    <property type="protein sequence ID" value="SCL34536.1"/>
    <property type="molecule type" value="Genomic_DNA"/>
</dbReference>
<evidence type="ECO:0000256" key="1">
    <source>
        <dbReference type="SAM" id="MobiDB-lite"/>
    </source>
</evidence>
<organism evidence="2 3">
    <name type="scientific">Micromonospora pallida</name>
    <dbReference type="NCBI Taxonomy" id="145854"/>
    <lineage>
        <taxon>Bacteria</taxon>
        <taxon>Bacillati</taxon>
        <taxon>Actinomycetota</taxon>
        <taxon>Actinomycetes</taxon>
        <taxon>Micromonosporales</taxon>
        <taxon>Micromonosporaceae</taxon>
        <taxon>Micromonospora</taxon>
    </lineage>
</organism>
<feature type="compositionally biased region" description="Basic and acidic residues" evidence="1">
    <location>
        <begin position="61"/>
        <end position="75"/>
    </location>
</feature>